<dbReference type="SUPFAM" id="SSF46946">
    <property type="entry name" value="S13-like H2TH domain"/>
    <property type="match status" value="1"/>
</dbReference>
<evidence type="ECO:0000259" key="1">
    <source>
        <dbReference type="Pfam" id="PF22525"/>
    </source>
</evidence>
<dbReference type="Gene3D" id="1.10.8.50">
    <property type="match status" value="1"/>
</dbReference>
<reference evidence="2" key="1">
    <citation type="submission" date="2020-05" db="EMBL/GenBank/DDBJ databases">
        <authorList>
            <person name="Chiriac C."/>
            <person name="Salcher M."/>
            <person name="Ghai R."/>
            <person name="Kavagutti S V."/>
        </authorList>
    </citation>
    <scope>NUCLEOTIDE SEQUENCE</scope>
</reference>
<dbReference type="GO" id="GO:0003676">
    <property type="term" value="F:nucleic acid binding"/>
    <property type="evidence" value="ECO:0007669"/>
    <property type="project" value="InterPro"/>
</dbReference>
<dbReference type="InterPro" id="IPR055201">
    <property type="entry name" value="IHF-like_H2TH"/>
</dbReference>
<evidence type="ECO:0000313" key="2">
    <source>
        <dbReference type="EMBL" id="CAB4942276.1"/>
    </source>
</evidence>
<accession>A0A6J7JGB2</accession>
<protein>
    <submittedName>
        <fullName evidence="2">Unannotated protein</fullName>
    </submittedName>
</protein>
<organism evidence="2">
    <name type="scientific">freshwater metagenome</name>
    <dbReference type="NCBI Taxonomy" id="449393"/>
    <lineage>
        <taxon>unclassified sequences</taxon>
        <taxon>metagenomes</taxon>
        <taxon>ecological metagenomes</taxon>
    </lineage>
</organism>
<name>A0A6J7JGB2_9ZZZZ</name>
<proteinExistence type="predicted"/>
<dbReference type="EMBL" id="CAFBNE010000024">
    <property type="protein sequence ID" value="CAB4942276.1"/>
    <property type="molecule type" value="Genomic_DNA"/>
</dbReference>
<dbReference type="InterPro" id="IPR047806">
    <property type="entry name" value="IHF_actinobact"/>
</dbReference>
<dbReference type="NCBIfam" id="NF041260">
    <property type="entry name" value="actino_IHF"/>
    <property type="match status" value="1"/>
</dbReference>
<dbReference type="AlphaFoldDB" id="A0A6J7JGB2"/>
<dbReference type="InterPro" id="IPR010979">
    <property type="entry name" value="Ribosomal_uS13-like_H2TH"/>
</dbReference>
<gene>
    <name evidence="2" type="ORF">UFOPK3772_01009</name>
</gene>
<sequence length="104" mass="11657">MTVPVRTEEQRASALLRAMEVRRDRASLRHELKSGRTAGAEIIRSAQLAEQWQGIRVRWLLESLPGIGPARADSVMRRLSIAETRRLGGLTDRQRDDLIGAIEG</sequence>
<dbReference type="Pfam" id="PF22525">
    <property type="entry name" value="H2TH_5"/>
    <property type="match status" value="1"/>
</dbReference>
<feature type="domain" description="Integration host factor-like helix-two turn-helix" evidence="1">
    <location>
        <begin position="32"/>
        <end position="99"/>
    </location>
</feature>